<reference evidence="1" key="1">
    <citation type="journal article" date="2015" name="Nature">
        <title>Complex archaea that bridge the gap between prokaryotes and eukaryotes.</title>
        <authorList>
            <person name="Spang A."/>
            <person name="Saw J.H."/>
            <person name="Jorgensen S.L."/>
            <person name="Zaremba-Niedzwiedzka K."/>
            <person name="Martijn J."/>
            <person name="Lind A.E."/>
            <person name="van Eijk R."/>
            <person name="Schleper C."/>
            <person name="Guy L."/>
            <person name="Ettema T.J."/>
        </authorList>
    </citation>
    <scope>NUCLEOTIDE SEQUENCE</scope>
</reference>
<name>A0A0F9LZ27_9ZZZZ</name>
<accession>A0A0F9LZ27</accession>
<gene>
    <name evidence="1" type="ORF">LCGC14_1219540</name>
</gene>
<evidence type="ECO:0000313" key="1">
    <source>
        <dbReference type="EMBL" id="KKM92331.1"/>
    </source>
</evidence>
<organism evidence="1">
    <name type="scientific">marine sediment metagenome</name>
    <dbReference type="NCBI Taxonomy" id="412755"/>
    <lineage>
        <taxon>unclassified sequences</taxon>
        <taxon>metagenomes</taxon>
        <taxon>ecological metagenomes</taxon>
    </lineage>
</organism>
<dbReference type="SUPFAM" id="SSF118310">
    <property type="entry name" value="AN1-like Zinc finger"/>
    <property type="match status" value="1"/>
</dbReference>
<dbReference type="EMBL" id="LAZR01006407">
    <property type="protein sequence ID" value="KKM92331.1"/>
    <property type="molecule type" value="Genomic_DNA"/>
</dbReference>
<comment type="caution">
    <text evidence="1">The sequence shown here is derived from an EMBL/GenBank/DDBJ whole genome shotgun (WGS) entry which is preliminary data.</text>
</comment>
<dbReference type="Gene3D" id="4.10.1110.10">
    <property type="entry name" value="AN1-like Zinc finger"/>
    <property type="match status" value="1"/>
</dbReference>
<sequence length="148" mass="17427">MQFCSKHRLPENHECPFDLINPTDFDFTLSRDNIKYQDALDFMNNELTVAKIYEYVTTMKMNNLEASTLLIYILENSDDIEIRRNSVLAFKLLKLKNNNVFNALENCILTEDTPLVRNTAVDVIKHIFHKKSKEIIKWANNHYNDLND</sequence>
<evidence type="ECO:0008006" key="2">
    <source>
        <dbReference type="Google" id="ProtNLM"/>
    </source>
</evidence>
<proteinExistence type="predicted"/>
<protein>
    <recommendedName>
        <fullName evidence="2">HEAT repeat domain-containing protein</fullName>
    </recommendedName>
</protein>
<dbReference type="AlphaFoldDB" id="A0A0F9LZ27"/>
<dbReference type="InterPro" id="IPR035896">
    <property type="entry name" value="AN1-like_Znf"/>
</dbReference>